<comment type="caution">
    <text evidence="1">The sequence shown here is derived from an EMBL/GenBank/DDBJ whole genome shotgun (WGS) entry which is preliminary data.</text>
</comment>
<dbReference type="Proteomes" id="UP000249467">
    <property type="component" value="Unassembled WGS sequence"/>
</dbReference>
<name>A0A2W4YK36_9CYAN</name>
<reference evidence="1 2" key="2">
    <citation type="submission" date="2018-06" db="EMBL/GenBank/DDBJ databases">
        <title>Metagenomic assembly of (sub)arctic Cyanobacteria and their associated microbiome from non-axenic cultures.</title>
        <authorList>
            <person name="Baurain D."/>
        </authorList>
    </citation>
    <scope>NUCLEOTIDE SEQUENCE [LARGE SCALE GENOMIC DNA]</scope>
    <source>
        <strain evidence="1">ULC066bin1</strain>
    </source>
</reference>
<accession>A0A2W4YK36</accession>
<dbReference type="EMBL" id="QBML01000005">
    <property type="protein sequence ID" value="PZO43348.1"/>
    <property type="molecule type" value="Genomic_DNA"/>
</dbReference>
<sequence>MNVSISLDFSQLKSVVSQCNLEEKLELLQLLEKETFSVRFKNFLNSVQTDELSLEDITNEVEAVRKTNYHAR</sequence>
<evidence type="ECO:0000313" key="1">
    <source>
        <dbReference type="EMBL" id="PZO43348.1"/>
    </source>
</evidence>
<evidence type="ECO:0000313" key="2">
    <source>
        <dbReference type="Proteomes" id="UP000249467"/>
    </source>
</evidence>
<dbReference type="NCBIfam" id="NF047401">
    <property type="entry name" value="TA_anti_VapB15"/>
    <property type="match status" value="1"/>
</dbReference>
<proteinExistence type="predicted"/>
<gene>
    <name evidence="1" type="ORF">DCF19_05220</name>
</gene>
<reference evidence="1 2" key="1">
    <citation type="submission" date="2018-04" db="EMBL/GenBank/DDBJ databases">
        <authorList>
            <person name="Go L.Y."/>
            <person name="Mitchell J.A."/>
        </authorList>
    </citation>
    <scope>NUCLEOTIDE SEQUENCE [LARGE SCALE GENOMIC DNA]</scope>
    <source>
        <strain evidence="1">ULC066bin1</strain>
    </source>
</reference>
<dbReference type="AlphaFoldDB" id="A0A2W4YK36"/>
<organism evidence="1 2">
    <name type="scientific">Pseudanabaena frigida</name>
    <dbReference type="NCBI Taxonomy" id="945775"/>
    <lineage>
        <taxon>Bacteria</taxon>
        <taxon>Bacillati</taxon>
        <taxon>Cyanobacteriota</taxon>
        <taxon>Cyanophyceae</taxon>
        <taxon>Pseudanabaenales</taxon>
        <taxon>Pseudanabaenaceae</taxon>
        <taxon>Pseudanabaena</taxon>
    </lineage>
</organism>
<protein>
    <submittedName>
        <fullName evidence="1">Uncharacterized protein</fullName>
    </submittedName>
</protein>